<reference evidence="2 3" key="1">
    <citation type="submission" date="2019-08" db="EMBL/GenBank/DDBJ databases">
        <title>The genome of the soybean aphid Biotype 1, its phylome, world population structure and adaptation to the North American continent.</title>
        <authorList>
            <person name="Giordano R."/>
            <person name="Donthu R.K."/>
            <person name="Hernandez A.G."/>
            <person name="Wright C.L."/>
            <person name="Zimin A.V."/>
        </authorList>
    </citation>
    <scope>NUCLEOTIDE SEQUENCE [LARGE SCALE GENOMIC DNA]</scope>
    <source>
        <tissue evidence="2">Whole aphids</tissue>
    </source>
</reference>
<keyword evidence="1" id="KW-1133">Transmembrane helix</keyword>
<dbReference type="Proteomes" id="UP000475862">
    <property type="component" value="Unassembled WGS sequence"/>
</dbReference>
<gene>
    <name evidence="2" type="ORF">AGLY_013840</name>
</gene>
<keyword evidence="3" id="KW-1185">Reference proteome</keyword>
<name>A0A6G0T7C4_APHGL</name>
<proteinExistence type="predicted"/>
<keyword evidence="1" id="KW-0472">Membrane</keyword>
<accession>A0A6G0T7C4</accession>
<feature type="transmembrane region" description="Helical" evidence="1">
    <location>
        <begin position="170"/>
        <end position="187"/>
    </location>
</feature>
<dbReference type="EMBL" id="VYZN01000055">
    <property type="protein sequence ID" value="KAE9526209.1"/>
    <property type="molecule type" value="Genomic_DNA"/>
</dbReference>
<evidence type="ECO:0000313" key="2">
    <source>
        <dbReference type="EMBL" id="KAE9526209.1"/>
    </source>
</evidence>
<sequence length="397" mass="46141">MKKNRYKIRCLELKKTRSYIDYIYNMTRVFFVGHRYFHNTIDKMFCNVRFEWYVIIRLNQKSIAHRFMVLKSCCFVSNFLITFFKQCFKICVNYYRMTLCFFPPASPFNLYLYCCPSNDVKHRLQKIVCPLCLVFCERMSLEKFEIHVRIISFKNFYLVKRCRERKIRKIIPSFVFKIIFTNISFIFSCNMPSKNCPFEALHVQVLREDPTIGVYLYTPNIKPSMHCKVKPLPLLEYSVCSVINFVNASSTISCTPVSVKIALAAVLKARFSDEYSTCGILYVTVRFEEDEISTNPGDCTRFKRAFFAMIADFVLAKETRFSFSPVSPRFSTVVRTSIHSSSPRLPKNSSIALSCSVDRGVVWIFRTVNMLSFWVVGPGFMEDAPAGMLGTKMCGAI</sequence>
<organism evidence="2 3">
    <name type="scientific">Aphis glycines</name>
    <name type="common">Soybean aphid</name>
    <dbReference type="NCBI Taxonomy" id="307491"/>
    <lineage>
        <taxon>Eukaryota</taxon>
        <taxon>Metazoa</taxon>
        <taxon>Ecdysozoa</taxon>
        <taxon>Arthropoda</taxon>
        <taxon>Hexapoda</taxon>
        <taxon>Insecta</taxon>
        <taxon>Pterygota</taxon>
        <taxon>Neoptera</taxon>
        <taxon>Paraneoptera</taxon>
        <taxon>Hemiptera</taxon>
        <taxon>Sternorrhyncha</taxon>
        <taxon>Aphidomorpha</taxon>
        <taxon>Aphidoidea</taxon>
        <taxon>Aphididae</taxon>
        <taxon>Aphidini</taxon>
        <taxon>Aphis</taxon>
        <taxon>Aphis</taxon>
    </lineage>
</organism>
<comment type="caution">
    <text evidence="2">The sequence shown here is derived from an EMBL/GenBank/DDBJ whole genome shotgun (WGS) entry which is preliminary data.</text>
</comment>
<keyword evidence="1" id="KW-0812">Transmembrane</keyword>
<protein>
    <submittedName>
        <fullName evidence="2">Uncharacterized protein</fullName>
    </submittedName>
</protein>
<evidence type="ECO:0000313" key="3">
    <source>
        <dbReference type="Proteomes" id="UP000475862"/>
    </source>
</evidence>
<evidence type="ECO:0000256" key="1">
    <source>
        <dbReference type="SAM" id="Phobius"/>
    </source>
</evidence>
<dbReference type="AlphaFoldDB" id="A0A6G0T7C4"/>